<dbReference type="SUPFAM" id="SSF89064">
    <property type="entry name" value="Replisome organizer (g39p helicase loader/inhibitor protein)"/>
    <property type="match status" value="1"/>
</dbReference>
<keyword evidence="1" id="KW-0378">Hydrolase</keyword>
<dbReference type="InterPro" id="IPR036173">
    <property type="entry name" value="G39-like_N_sf"/>
</dbReference>
<keyword evidence="1" id="KW-0347">Helicase</keyword>
<sequence length="116" mass="13295">MTKREVLQIFESIASVYPSFNWDQIKLDQWHRLLKDQDFKPTERALDEYMLDNRFPPTIADIRVKPSGATLNVPGLNETKDYINQKIAEGAQAATGNHPARLEALMKIREELGIRG</sequence>
<keyword evidence="1" id="KW-0067">ATP-binding</keyword>
<evidence type="ECO:0000313" key="1">
    <source>
        <dbReference type="EMBL" id="MFD2911314.1"/>
    </source>
</evidence>
<dbReference type="EMBL" id="JBHUPG010000008">
    <property type="protein sequence ID" value="MFD2911314.1"/>
    <property type="molecule type" value="Genomic_DNA"/>
</dbReference>
<organism evidence="1 2">
    <name type="scientific">Jeotgalibacillus terrae</name>
    <dbReference type="NCBI Taxonomy" id="587735"/>
    <lineage>
        <taxon>Bacteria</taxon>
        <taxon>Bacillati</taxon>
        <taxon>Bacillota</taxon>
        <taxon>Bacilli</taxon>
        <taxon>Bacillales</taxon>
        <taxon>Caryophanaceae</taxon>
        <taxon>Jeotgalibacillus</taxon>
    </lineage>
</organism>
<gene>
    <name evidence="1" type="ORF">ACFS5P_05460</name>
</gene>
<reference evidence="2" key="1">
    <citation type="journal article" date="2019" name="Int. J. Syst. Evol. Microbiol.">
        <title>The Global Catalogue of Microorganisms (GCM) 10K type strain sequencing project: providing services to taxonomists for standard genome sequencing and annotation.</title>
        <authorList>
            <consortium name="The Broad Institute Genomics Platform"/>
            <consortium name="The Broad Institute Genome Sequencing Center for Infectious Disease"/>
            <person name="Wu L."/>
            <person name="Ma J."/>
        </authorList>
    </citation>
    <scope>NUCLEOTIDE SEQUENCE [LARGE SCALE GENOMIC DNA]</scope>
    <source>
        <strain evidence="2">KCTC 13528</strain>
    </source>
</reference>
<dbReference type="Gene3D" id="1.10.8.200">
    <property type="entry name" value="Replisome organizer (g39p helicase loader/inhibitor protein)"/>
    <property type="match status" value="1"/>
</dbReference>
<protein>
    <submittedName>
        <fullName evidence="1">Replicative helicase loader/inhibitor</fullName>
    </submittedName>
</protein>
<comment type="caution">
    <text evidence="1">The sequence shown here is derived from an EMBL/GenBank/DDBJ whole genome shotgun (WGS) entry which is preliminary data.</text>
</comment>
<evidence type="ECO:0000313" key="2">
    <source>
        <dbReference type="Proteomes" id="UP001597561"/>
    </source>
</evidence>
<dbReference type="GO" id="GO:0004386">
    <property type="term" value="F:helicase activity"/>
    <property type="evidence" value="ECO:0007669"/>
    <property type="project" value="UniProtKB-KW"/>
</dbReference>
<dbReference type="Proteomes" id="UP001597561">
    <property type="component" value="Unassembled WGS sequence"/>
</dbReference>
<accession>A0ABW5ZEC1</accession>
<name>A0ABW5ZEC1_9BACL</name>
<keyword evidence="1" id="KW-0547">Nucleotide-binding</keyword>
<keyword evidence="2" id="KW-1185">Reference proteome</keyword>
<proteinExistence type="predicted"/>
<dbReference type="RefSeq" id="WP_204727920.1">
    <property type="nucleotide sequence ID" value="NZ_JAFBDK010000001.1"/>
</dbReference>